<dbReference type="AlphaFoldDB" id="N9XZF3"/>
<evidence type="ECO:0000259" key="11">
    <source>
        <dbReference type="Pfam" id="PF01467"/>
    </source>
</evidence>
<comment type="catalytic activity">
    <reaction evidence="9 10">
        <text>nicotinate beta-D-ribonucleotide + ATP + H(+) = deamido-NAD(+) + diphosphate</text>
        <dbReference type="Rhea" id="RHEA:22860"/>
        <dbReference type="ChEBI" id="CHEBI:15378"/>
        <dbReference type="ChEBI" id="CHEBI:30616"/>
        <dbReference type="ChEBI" id="CHEBI:33019"/>
        <dbReference type="ChEBI" id="CHEBI:57502"/>
        <dbReference type="ChEBI" id="CHEBI:58437"/>
        <dbReference type="EC" id="2.7.7.18"/>
    </reaction>
</comment>
<keyword evidence="6 10" id="KW-0547">Nucleotide-binding</keyword>
<dbReference type="Pfam" id="PF01467">
    <property type="entry name" value="CTP_transf_like"/>
    <property type="match status" value="1"/>
</dbReference>
<accession>N9XZF3</accession>
<keyword evidence="7 10" id="KW-0067">ATP-binding</keyword>
<keyword evidence="3 10" id="KW-0662">Pyridine nucleotide biosynthesis</keyword>
<gene>
    <name evidence="10" type="primary">nadD</name>
    <name evidence="12" type="ORF">HMPREF1092_01987</name>
</gene>
<dbReference type="GO" id="GO:0009435">
    <property type="term" value="P:NAD+ biosynthetic process"/>
    <property type="evidence" value="ECO:0007669"/>
    <property type="project" value="UniProtKB-UniRule"/>
</dbReference>
<evidence type="ECO:0000313" key="12">
    <source>
        <dbReference type="EMBL" id="ENZ01279.1"/>
    </source>
</evidence>
<evidence type="ECO:0000256" key="3">
    <source>
        <dbReference type="ARBA" id="ARBA00022642"/>
    </source>
</evidence>
<keyword evidence="5 10" id="KW-0548">Nucleotidyltransferase</keyword>
<evidence type="ECO:0000256" key="8">
    <source>
        <dbReference type="ARBA" id="ARBA00023027"/>
    </source>
</evidence>
<dbReference type="UniPathway" id="UPA00253">
    <property type="reaction ID" value="UER00332"/>
</dbReference>
<dbReference type="NCBIfam" id="TIGR00482">
    <property type="entry name" value="nicotinate (nicotinamide) nucleotide adenylyltransferase"/>
    <property type="match status" value="1"/>
</dbReference>
<evidence type="ECO:0000256" key="10">
    <source>
        <dbReference type="HAMAP-Rule" id="MF_00244"/>
    </source>
</evidence>
<dbReference type="EMBL" id="AGYT01000009">
    <property type="protein sequence ID" value="ENZ01279.1"/>
    <property type="molecule type" value="Genomic_DNA"/>
</dbReference>
<evidence type="ECO:0000256" key="6">
    <source>
        <dbReference type="ARBA" id="ARBA00022741"/>
    </source>
</evidence>
<dbReference type="GO" id="GO:0005524">
    <property type="term" value="F:ATP binding"/>
    <property type="evidence" value="ECO:0007669"/>
    <property type="project" value="UniProtKB-KW"/>
</dbReference>
<evidence type="ECO:0000313" key="13">
    <source>
        <dbReference type="Proteomes" id="UP000013097"/>
    </source>
</evidence>
<dbReference type="SUPFAM" id="SSF52374">
    <property type="entry name" value="Nucleotidylyl transferase"/>
    <property type="match status" value="1"/>
</dbReference>
<evidence type="ECO:0000256" key="1">
    <source>
        <dbReference type="ARBA" id="ARBA00002324"/>
    </source>
</evidence>
<evidence type="ECO:0000256" key="7">
    <source>
        <dbReference type="ARBA" id="ARBA00022840"/>
    </source>
</evidence>
<dbReference type="Gene3D" id="3.40.50.620">
    <property type="entry name" value="HUPs"/>
    <property type="match status" value="1"/>
</dbReference>
<dbReference type="InterPro" id="IPR004821">
    <property type="entry name" value="Cyt_trans-like"/>
</dbReference>
<dbReference type="PANTHER" id="PTHR39321">
    <property type="entry name" value="NICOTINATE-NUCLEOTIDE ADENYLYLTRANSFERASE-RELATED"/>
    <property type="match status" value="1"/>
</dbReference>
<dbReference type="InterPro" id="IPR014729">
    <property type="entry name" value="Rossmann-like_a/b/a_fold"/>
</dbReference>
<dbReference type="eggNOG" id="COG1057">
    <property type="taxonomic scope" value="Bacteria"/>
</dbReference>
<evidence type="ECO:0000256" key="4">
    <source>
        <dbReference type="ARBA" id="ARBA00022679"/>
    </source>
</evidence>
<dbReference type="NCBIfam" id="TIGR00125">
    <property type="entry name" value="cyt_tran_rel"/>
    <property type="match status" value="1"/>
</dbReference>
<dbReference type="CDD" id="cd02165">
    <property type="entry name" value="NMNAT"/>
    <property type="match status" value="1"/>
</dbReference>
<dbReference type="GO" id="GO:0004515">
    <property type="term" value="F:nicotinate-nucleotide adenylyltransferase activity"/>
    <property type="evidence" value="ECO:0007669"/>
    <property type="project" value="UniProtKB-UniRule"/>
</dbReference>
<dbReference type="PATRIC" id="fig|999411.4.peg.1955"/>
<reference evidence="12 13" key="1">
    <citation type="submission" date="2013-01" db="EMBL/GenBank/DDBJ databases">
        <title>The Genome Sequence of Clostridium colicanis 209318.</title>
        <authorList>
            <consortium name="The Broad Institute Genome Sequencing Platform"/>
            <person name="Earl A."/>
            <person name="Ward D."/>
            <person name="Feldgarden M."/>
            <person name="Gevers D."/>
            <person name="Courvalin P."/>
            <person name="Lambert T."/>
            <person name="Walker B."/>
            <person name="Young S.K."/>
            <person name="Zeng Q."/>
            <person name="Gargeya S."/>
            <person name="Fitzgerald M."/>
            <person name="Haas B."/>
            <person name="Abouelleil A."/>
            <person name="Alvarado L."/>
            <person name="Arachchi H.M."/>
            <person name="Berlin A.M."/>
            <person name="Chapman S.B."/>
            <person name="Dewar J."/>
            <person name="Goldberg J."/>
            <person name="Griggs A."/>
            <person name="Gujja S."/>
            <person name="Hansen M."/>
            <person name="Howarth C."/>
            <person name="Imamovic A."/>
            <person name="Larimer J."/>
            <person name="McCowan C."/>
            <person name="Murphy C."/>
            <person name="Neiman D."/>
            <person name="Pearson M."/>
            <person name="Priest M."/>
            <person name="Roberts A."/>
            <person name="Saif S."/>
            <person name="Shea T."/>
            <person name="Sisk P."/>
            <person name="Sykes S."/>
            <person name="Wortman J."/>
            <person name="Nusbaum C."/>
            <person name="Birren B."/>
        </authorList>
    </citation>
    <scope>NUCLEOTIDE SEQUENCE [LARGE SCALE GENOMIC DNA]</scope>
    <source>
        <strain evidence="12 13">209318</strain>
    </source>
</reference>
<evidence type="ECO:0000256" key="9">
    <source>
        <dbReference type="ARBA" id="ARBA00048721"/>
    </source>
</evidence>
<name>N9XZF3_9CLOT</name>
<keyword evidence="8 10" id="KW-0520">NAD</keyword>
<keyword evidence="4 10" id="KW-0808">Transferase</keyword>
<dbReference type="Proteomes" id="UP000013097">
    <property type="component" value="Unassembled WGS sequence"/>
</dbReference>
<dbReference type="RefSeq" id="WP_002598481.1">
    <property type="nucleotide sequence ID" value="NZ_KB850956.1"/>
</dbReference>
<keyword evidence="13" id="KW-1185">Reference proteome</keyword>
<comment type="similarity">
    <text evidence="10">Belongs to the NadD family.</text>
</comment>
<organism evidence="12 13">
    <name type="scientific">Clostridium thermobutyricum</name>
    <dbReference type="NCBI Taxonomy" id="29372"/>
    <lineage>
        <taxon>Bacteria</taxon>
        <taxon>Bacillati</taxon>
        <taxon>Bacillota</taxon>
        <taxon>Clostridia</taxon>
        <taxon>Eubacteriales</taxon>
        <taxon>Clostridiaceae</taxon>
        <taxon>Clostridium</taxon>
    </lineage>
</organism>
<dbReference type="PANTHER" id="PTHR39321:SF3">
    <property type="entry name" value="PHOSPHOPANTETHEINE ADENYLYLTRANSFERASE"/>
    <property type="match status" value="1"/>
</dbReference>
<comment type="pathway">
    <text evidence="2 10">Cofactor biosynthesis; NAD(+) biosynthesis; deamido-NAD(+) from nicotinate D-ribonucleotide: step 1/1.</text>
</comment>
<dbReference type="InterPro" id="IPR005248">
    <property type="entry name" value="NadD/NMNAT"/>
</dbReference>
<evidence type="ECO:0000256" key="2">
    <source>
        <dbReference type="ARBA" id="ARBA00005019"/>
    </source>
</evidence>
<dbReference type="EC" id="2.7.7.18" evidence="10"/>
<evidence type="ECO:0000256" key="5">
    <source>
        <dbReference type="ARBA" id="ARBA00022695"/>
    </source>
</evidence>
<protein>
    <recommendedName>
        <fullName evidence="10">Probable nicotinate-nucleotide adenylyltransferase</fullName>
        <ecNumber evidence="10">2.7.7.18</ecNumber>
    </recommendedName>
    <alternativeName>
        <fullName evidence="10">Deamido-NAD(+) diphosphorylase</fullName>
    </alternativeName>
    <alternativeName>
        <fullName evidence="10">Deamido-NAD(+) pyrophosphorylase</fullName>
    </alternativeName>
    <alternativeName>
        <fullName evidence="10">Nicotinate mononucleotide adenylyltransferase</fullName>
        <shortName evidence="10">NaMN adenylyltransferase</shortName>
    </alternativeName>
</protein>
<comment type="function">
    <text evidence="1 10">Catalyzes the reversible adenylation of nicotinate mononucleotide (NaMN) to nicotinic acid adenine dinucleotide (NaAD).</text>
</comment>
<feature type="domain" description="Cytidyltransferase-like" evidence="11">
    <location>
        <begin position="6"/>
        <end position="172"/>
    </location>
</feature>
<proteinExistence type="inferred from homology"/>
<dbReference type="NCBIfam" id="NF000840">
    <property type="entry name" value="PRK00071.1-3"/>
    <property type="match status" value="1"/>
</dbReference>
<sequence>MKKYGIIGGTFDPIHFAHLYIADEAKASLGLDKIIFMPNGNPPHKSLKKVSEASIRYEMVSEGIKDFEGFTVSDYEIKKNGLSFTYETLQAFKQEDVELFFITGADCLMDLEKWKNIKEIFKVSNFVVFSRPGFTYETLKEQKEYIEKKYKTNIIFLNLKDLDISSTDIRERIRLGRNVKFFLPNSVLDIIKREKLYK</sequence>
<comment type="caution">
    <text evidence="12">The sequence shown here is derived from an EMBL/GenBank/DDBJ whole genome shotgun (WGS) entry which is preliminary data.</text>
</comment>
<dbReference type="HAMAP" id="MF_00244">
    <property type="entry name" value="NaMN_adenylyltr"/>
    <property type="match status" value="1"/>
</dbReference>
<dbReference type="HOGENOM" id="CLU_069765_0_1_9"/>